<feature type="domain" description="Rieske" evidence="5">
    <location>
        <begin position="1"/>
        <end position="59"/>
    </location>
</feature>
<name>A0A367FTX8_9ACTN</name>
<reference evidence="6 7" key="1">
    <citation type="submission" date="2018-06" db="EMBL/GenBank/DDBJ databases">
        <title>Sphaerisporangium craniellae sp. nov., isolated from a marine sponge in the South China Sea.</title>
        <authorList>
            <person name="Li L."/>
        </authorList>
    </citation>
    <scope>NUCLEOTIDE SEQUENCE [LARGE SCALE GENOMIC DNA]</scope>
    <source>
        <strain evidence="6 7">CCTCC AA 208026</strain>
    </source>
</reference>
<proteinExistence type="predicted"/>
<dbReference type="GO" id="GO:0016705">
    <property type="term" value="F:oxidoreductase activity, acting on paired donors, with incorporation or reduction of molecular oxygen"/>
    <property type="evidence" value="ECO:0007669"/>
    <property type="project" value="UniProtKB-ARBA"/>
</dbReference>
<protein>
    <recommendedName>
        <fullName evidence="5">Rieske domain-containing protein</fullName>
    </recommendedName>
</protein>
<keyword evidence="7" id="KW-1185">Reference proteome</keyword>
<keyword evidence="3" id="KW-0408">Iron</keyword>
<dbReference type="InterPro" id="IPR017941">
    <property type="entry name" value="Rieske_2Fe-2S"/>
</dbReference>
<evidence type="ECO:0000256" key="4">
    <source>
        <dbReference type="ARBA" id="ARBA00023014"/>
    </source>
</evidence>
<evidence type="ECO:0000256" key="2">
    <source>
        <dbReference type="ARBA" id="ARBA00022723"/>
    </source>
</evidence>
<sequence>MNFAVEGAHNCVEVDGVPYVYARTAKGSFVMPALCPHRGGPLNLAEVDATGGRAVCPWHERATSITRLRRKGIPAVRRGNTVTAVLPVPADSEVTTTHRPMSPAFCGGRAA</sequence>
<evidence type="ECO:0000313" key="7">
    <source>
        <dbReference type="Proteomes" id="UP000253094"/>
    </source>
</evidence>
<gene>
    <name evidence="6" type="ORF">DQ384_01575</name>
</gene>
<evidence type="ECO:0000313" key="6">
    <source>
        <dbReference type="EMBL" id="RCG33157.1"/>
    </source>
</evidence>
<dbReference type="GO" id="GO:0046872">
    <property type="term" value="F:metal ion binding"/>
    <property type="evidence" value="ECO:0007669"/>
    <property type="project" value="UniProtKB-KW"/>
</dbReference>
<dbReference type="Gene3D" id="2.102.10.10">
    <property type="entry name" value="Rieske [2Fe-2S] iron-sulphur domain"/>
    <property type="match status" value="1"/>
</dbReference>
<organism evidence="6 7">
    <name type="scientific">Sphaerisporangium album</name>
    <dbReference type="NCBI Taxonomy" id="509200"/>
    <lineage>
        <taxon>Bacteria</taxon>
        <taxon>Bacillati</taxon>
        <taxon>Actinomycetota</taxon>
        <taxon>Actinomycetes</taxon>
        <taxon>Streptosporangiales</taxon>
        <taxon>Streptosporangiaceae</taxon>
        <taxon>Sphaerisporangium</taxon>
    </lineage>
</organism>
<comment type="caution">
    <text evidence="6">The sequence shown here is derived from an EMBL/GenBank/DDBJ whole genome shotgun (WGS) entry which is preliminary data.</text>
</comment>
<evidence type="ECO:0000256" key="3">
    <source>
        <dbReference type="ARBA" id="ARBA00023004"/>
    </source>
</evidence>
<dbReference type="GO" id="GO:0004497">
    <property type="term" value="F:monooxygenase activity"/>
    <property type="evidence" value="ECO:0007669"/>
    <property type="project" value="UniProtKB-ARBA"/>
</dbReference>
<keyword evidence="1" id="KW-0001">2Fe-2S</keyword>
<keyword evidence="4" id="KW-0411">Iron-sulfur</keyword>
<accession>A0A367FTX8</accession>
<evidence type="ECO:0000256" key="1">
    <source>
        <dbReference type="ARBA" id="ARBA00022714"/>
    </source>
</evidence>
<dbReference type="EMBL" id="QOIL01000001">
    <property type="protein sequence ID" value="RCG33157.1"/>
    <property type="molecule type" value="Genomic_DNA"/>
</dbReference>
<dbReference type="PROSITE" id="PS51296">
    <property type="entry name" value="RIESKE"/>
    <property type="match status" value="1"/>
</dbReference>
<dbReference type="Pfam" id="PF00355">
    <property type="entry name" value="Rieske"/>
    <property type="match status" value="1"/>
</dbReference>
<dbReference type="SUPFAM" id="SSF50022">
    <property type="entry name" value="ISP domain"/>
    <property type="match status" value="1"/>
</dbReference>
<keyword evidence="2" id="KW-0479">Metal-binding</keyword>
<evidence type="ECO:0000259" key="5">
    <source>
        <dbReference type="PROSITE" id="PS51296"/>
    </source>
</evidence>
<dbReference type="InterPro" id="IPR036922">
    <property type="entry name" value="Rieske_2Fe-2S_sf"/>
</dbReference>
<dbReference type="GO" id="GO:0051537">
    <property type="term" value="F:2 iron, 2 sulfur cluster binding"/>
    <property type="evidence" value="ECO:0007669"/>
    <property type="project" value="UniProtKB-KW"/>
</dbReference>
<dbReference type="Proteomes" id="UP000253094">
    <property type="component" value="Unassembled WGS sequence"/>
</dbReference>
<dbReference type="AlphaFoldDB" id="A0A367FTX8"/>